<feature type="transmembrane region" description="Helical" evidence="2">
    <location>
        <begin position="33"/>
        <end position="56"/>
    </location>
</feature>
<dbReference type="KEGG" id="aad:TC41_2618"/>
<dbReference type="EMBL" id="CP002902">
    <property type="protein sequence ID" value="AEJ44513.1"/>
    <property type="molecule type" value="Genomic_DNA"/>
</dbReference>
<name>F8II33_ALIAT</name>
<reference evidence="3 4" key="1">
    <citation type="journal article" date="2011" name="J. Bacteriol.">
        <title>Complete Genome Sequence of Alicyclobacillus acidocaldarius Strain Tc-4-1.</title>
        <authorList>
            <person name="Chen Y."/>
            <person name="He Y."/>
            <person name="Zhang B."/>
            <person name="Yang J."/>
            <person name="Li W."/>
            <person name="Dong Z."/>
            <person name="Hu S."/>
        </authorList>
    </citation>
    <scope>NUCLEOTIDE SEQUENCE [LARGE SCALE GENOMIC DNA]</scope>
    <source>
        <strain evidence="3 4">Tc-4-1</strain>
    </source>
</reference>
<evidence type="ECO:0000256" key="1">
    <source>
        <dbReference type="SAM" id="Coils"/>
    </source>
</evidence>
<dbReference type="HOGENOM" id="CLU_1850927_0_0_9"/>
<evidence type="ECO:0000313" key="3">
    <source>
        <dbReference type="EMBL" id="AEJ44513.1"/>
    </source>
</evidence>
<keyword evidence="2" id="KW-0472">Membrane</keyword>
<dbReference type="STRING" id="1048834.TC41_2618"/>
<accession>F8II33</accession>
<gene>
    <name evidence="3" type="ordered locus">TC41_2618</name>
</gene>
<feature type="coiled-coil region" evidence="1">
    <location>
        <begin position="101"/>
        <end position="128"/>
    </location>
</feature>
<dbReference type="eggNOG" id="ENOG50347HE">
    <property type="taxonomic scope" value="Bacteria"/>
</dbReference>
<evidence type="ECO:0000313" key="4">
    <source>
        <dbReference type="Proteomes" id="UP000000292"/>
    </source>
</evidence>
<dbReference type="AlphaFoldDB" id="F8II33"/>
<organism evidence="3 4">
    <name type="scientific">Alicyclobacillus acidocaldarius (strain Tc-4-1)</name>
    <name type="common">Bacillus acidocaldarius</name>
    <dbReference type="NCBI Taxonomy" id="1048834"/>
    <lineage>
        <taxon>Bacteria</taxon>
        <taxon>Bacillati</taxon>
        <taxon>Bacillota</taxon>
        <taxon>Bacilli</taxon>
        <taxon>Bacillales</taxon>
        <taxon>Alicyclobacillaceae</taxon>
        <taxon>Alicyclobacillus</taxon>
    </lineage>
</organism>
<reference evidence="4" key="2">
    <citation type="submission" date="2011-06" db="EMBL/GenBank/DDBJ databases">
        <title>The complete genome sequence of Alicyclobacillus acidocaldarius sp. Tc-4-1.</title>
        <authorList>
            <person name="Chen Y."/>
            <person name="He Y."/>
            <person name="Dong Z."/>
            <person name="Hu S."/>
        </authorList>
    </citation>
    <scope>NUCLEOTIDE SEQUENCE [LARGE SCALE GENOMIC DNA]</scope>
    <source>
        <strain evidence="4">Tc-4-1</strain>
    </source>
</reference>
<proteinExistence type="predicted"/>
<sequence>MIAIGWLGCQFVNKKVIVIKVLKKFNNWLGAHLAYGLSTMACFYIVFAICVLPLLIERPQTLIGWVQSIIQSIFQGASLPVLGYVARSVGDKQERVIHQRHDMLIEELNKLRDDLDAAREENRQLHGLLKEIHQSIKP</sequence>
<evidence type="ECO:0000256" key="2">
    <source>
        <dbReference type="SAM" id="Phobius"/>
    </source>
</evidence>
<keyword evidence="1" id="KW-0175">Coiled coil</keyword>
<dbReference type="PATRIC" id="fig|1048834.4.peg.2475"/>
<keyword evidence="2" id="KW-0812">Transmembrane</keyword>
<dbReference type="Proteomes" id="UP000000292">
    <property type="component" value="Chromosome"/>
</dbReference>
<protein>
    <submittedName>
        <fullName evidence="3">Uncharacterized protein</fullName>
    </submittedName>
</protein>
<keyword evidence="2" id="KW-1133">Transmembrane helix</keyword>